<dbReference type="Proteomes" id="UP000485058">
    <property type="component" value="Unassembled WGS sequence"/>
</dbReference>
<feature type="region of interest" description="Disordered" evidence="1">
    <location>
        <begin position="120"/>
        <end position="150"/>
    </location>
</feature>
<dbReference type="EMBL" id="BLLF01003734">
    <property type="protein sequence ID" value="GFH28083.1"/>
    <property type="molecule type" value="Genomic_DNA"/>
</dbReference>
<organism evidence="2 3">
    <name type="scientific">Haematococcus lacustris</name>
    <name type="common">Green alga</name>
    <name type="synonym">Haematococcus pluvialis</name>
    <dbReference type="NCBI Taxonomy" id="44745"/>
    <lineage>
        <taxon>Eukaryota</taxon>
        <taxon>Viridiplantae</taxon>
        <taxon>Chlorophyta</taxon>
        <taxon>core chlorophytes</taxon>
        <taxon>Chlorophyceae</taxon>
        <taxon>CS clade</taxon>
        <taxon>Chlamydomonadales</taxon>
        <taxon>Haematococcaceae</taxon>
        <taxon>Haematococcus</taxon>
    </lineage>
</organism>
<evidence type="ECO:0000313" key="3">
    <source>
        <dbReference type="Proteomes" id="UP000485058"/>
    </source>
</evidence>
<evidence type="ECO:0000256" key="1">
    <source>
        <dbReference type="SAM" id="MobiDB-lite"/>
    </source>
</evidence>
<comment type="caution">
    <text evidence="2">The sequence shown here is derived from an EMBL/GenBank/DDBJ whole genome shotgun (WGS) entry which is preliminary data.</text>
</comment>
<feature type="compositionally biased region" description="Polar residues" evidence="1">
    <location>
        <begin position="56"/>
        <end position="91"/>
    </location>
</feature>
<evidence type="ECO:0000313" key="2">
    <source>
        <dbReference type="EMBL" id="GFH28083.1"/>
    </source>
</evidence>
<keyword evidence="3" id="KW-1185">Reference proteome</keyword>
<sequence>MEYSWATSKDTFMMQSPNDMYTCTLPRVEGSSPRSGSKVSGALTESQLYSALDGCSRSSGGLNSRSTSQQGSPLATPTFATSEDQQQQLSQLPGPKALLHDLVVEAQQITGKSHRLADSTLEAAGLLQPNQGMQQDAADPAHGPQQVPGT</sequence>
<reference evidence="2 3" key="1">
    <citation type="submission" date="2020-02" db="EMBL/GenBank/DDBJ databases">
        <title>Draft genome sequence of Haematococcus lacustris strain NIES-144.</title>
        <authorList>
            <person name="Morimoto D."/>
            <person name="Nakagawa S."/>
            <person name="Yoshida T."/>
            <person name="Sawayama S."/>
        </authorList>
    </citation>
    <scope>NUCLEOTIDE SEQUENCE [LARGE SCALE GENOMIC DNA]</scope>
    <source>
        <strain evidence="2 3">NIES-144</strain>
    </source>
</reference>
<proteinExistence type="predicted"/>
<protein>
    <submittedName>
        <fullName evidence="2">Uncharacterized protein</fullName>
    </submittedName>
</protein>
<dbReference type="AlphaFoldDB" id="A0A6A0A6F6"/>
<accession>A0A6A0A6F6</accession>
<name>A0A6A0A6F6_HAELA</name>
<gene>
    <name evidence="2" type="ORF">HaLaN_26507</name>
</gene>
<feature type="region of interest" description="Disordered" evidence="1">
    <location>
        <begin position="54"/>
        <end position="94"/>
    </location>
</feature>